<keyword evidence="2" id="KW-1185">Reference proteome</keyword>
<evidence type="ECO:0000313" key="2">
    <source>
        <dbReference type="Proteomes" id="UP000821865"/>
    </source>
</evidence>
<protein>
    <submittedName>
        <fullName evidence="1">Uncharacterized protein</fullName>
    </submittedName>
</protein>
<name>A0ACB8CCR3_DERSI</name>
<reference evidence="1" key="1">
    <citation type="submission" date="2020-05" db="EMBL/GenBank/DDBJ databases">
        <title>Large-scale comparative analyses of tick genomes elucidate their genetic diversity and vector capacities.</title>
        <authorList>
            <person name="Jia N."/>
            <person name="Wang J."/>
            <person name="Shi W."/>
            <person name="Du L."/>
            <person name="Sun Y."/>
            <person name="Zhan W."/>
            <person name="Jiang J."/>
            <person name="Wang Q."/>
            <person name="Zhang B."/>
            <person name="Ji P."/>
            <person name="Sakyi L.B."/>
            <person name="Cui X."/>
            <person name="Yuan T."/>
            <person name="Jiang B."/>
            <person name="Yang W."/>
            <person name="Lam T.T.-Y."/>
            <person name="Chang Q."/>
            <person name="Ding S."/>
            <person name="Wang X."/>
            <person name="Zhu J."/>
            <person name="Ruan X."/>
            <person name="Zhao L."/>
            <person name="Wei J."/>
            <person name="Que T."/>
            <person name="Du C."/>
            <person name="Cheng J."/>
            <person name="Dai P."/>
            <person name="Han X."/>
            <person name="Huang E."/>
            <person name="Gao Y."/>
            <person name="Liu J."/>
            <person name="Shao H."/>
            <person name="Ye R."/>
            <person name="Li L."/>
            <person name="Wei W."/>
            <person name="Wang X."/>
            <person name="Wang C."/>
            <person name="Yang T."/>
            <person name="Huo Q."/>
            <person name="Li W."/>
            <person name="Guo W."/>
            <person name="Chen H."/>
            <person name="Zhou L."/>
            <person name="Ni X."/>
            <person name="Tian J."/>
            <person name="Zhou Y."/>
            <person name="Sheng Y."/>
            <person name="Liu T."/>
            <person name="Pan Y."/>
            <person name="Xia L."/>
            <person name="Li J."/>
            <person name="Zhao F."/>
            <person name="Cao W."/>
        </authorList>
    </citation>
    <scope>NUCLEOTIDE SEQUENCE</scope>
    <source>
        <strain evidence="1">Dsil-2018</strain>
    </source>
</reference>
<organism evidence="1 2">
    <name type="scientific">Dermacentor silvarum</name>
    <name type="common">Tick</name>
    <dbReference type="NCBI Taxonomy" id="543639"/>
    <lineage>
        <taxon>Eukaryota</taxon>
        <taxon>Metazoa</taxon>
        <taxon>Ecdysozoa</taxon>
        <taxon>Arthropoda</taxon>
        <taxon>Chelicerata</taxon>
        <taxon>Arachnida</taxon>
        <taxon>Acari</taxon>
        <taxon>Parasitiformes</taxon>
        <taxon>Ixodida</taxon>
        <taxon>Ixodoidea</taxon>
        <taxon>Ixodidae</taxon>
        <taxon>Rhipicephalinae</taxon>
        <taxon>Dermacentor</taxon>
    </lineage>
</organism>
<dbReference type="EMBL" id="CM023476">
    <property type="protein sequence ID" value="KAH7940558.1"/>
    <property type="molecule type" value="Genomic_DNA"/>
</dbReference>
<sequence length="114" mass="12664">MTARLAACIATHSRITQTDRTLSSEVIARTARADGPVRLLPRRASAAGMAVCHAEGARRYMDILHHGSGRPPHGNATAGHESPECRRVNLEHMGEVARPFFERCTYRTRGRVYR</sequence>
<comment type="caution">
    <text evidence="1">The sequence shown here is derived from an EMBL/GenBank/DDBJ whole genome shotgun (WGS) entry which is preliminary data.</text>
</comment>
<proteinExistence type="predicted"/>
<evidence type="ECO:0000313" key="1">
    <source>
        <dbReference type="EMBL" id="KAH7940558.1"/>
    </source>
</evidence>
<gene>
    <name evidence="1" type="ORF">HPB49_001816</name>
</gene>
<dbReference type="Proteomes" id="UP000821865">
    <property type="component" value="Chromosome 7"/>
</dbReference>
<accession>A0ACB8CCR3</accession>